<dbReference type="SUPFAM" id="SSF160574">
    <property type="entry name" value="BT0923-like"/>
    <property type="match status" value="1"/>
</dbReference>
<name>A0A7H9AQD3_9FLAO</name>
<evidence type="ECO:0000256" key="1">
    <source>
        <dbReference type="SAM" id="SignalP"/>
    </source>
</evidence>
<feature type="chain" id="PRO_5029012371" description="PepSY domain-containing protein" evidence="1">
    <location>
        <begin position="20"/>
        <end position="100"/>
    </location>
</feature>
<evidence type="ECO:0008006" key="4">
    <source>
        <dbReference type="Google" id="ProtNLM"/>
    </source>
</evidence>
<keyword evidence="1" id="KW-0732">Signal</keyword>
<protein>
    <recommendedName>
        <fullName evidence="4">PepSY domain-containing protein</fullName>
    </recommendedName>
</protein>
<dbReference type="Proteomes" id="UP000509302">
    <property type="component" value="Chromosome"/>
</dbReference>
<dbReference type="EMBL" id="CP058595">
    <property type="protein sequence ID" value="QLG45639.1"/>
    <property type="molecule type" value="Genomic_DNA"/>
</dbReference>
<reference evidence="2 3" key="1">
    <citation type="journal article" date="2006" name="Int. J. Syst. Evol. Microbiol.">
        <title>Costertonia aggregata gen. nov., sp. nov., a mesophilic marine bacterium of the family Flavobacteriaceae, isolated from a mature biofilm.</title>
        <authorList>
            <person name="Kwon K.K."/>
            <person name="Lee Y.K."/>
            <person name="Lee H.K."/>
        </authorList>
    </citation>
    <scope>NUCLEOTIDE SEQUENCE [LARGE SCALE GENOMIC DNA]</scope>
    <source>
        <strain evidence="2 3">KCCM 42265</strain>
    </source>
</reference>
<feature type="signal peptide" evidence="1">
    <location>
        <begin position="1"/>
        <end position="19"/>
    </location>
</feature>
<organism evidence="2 3">
    <name type="scientific">Costertonia aggregata</name>
    <dbReference type="NCBI Taxonomy" id="343403"/>
    <lineage>
        <taxon>Bacteria</taxon>
        <taxon>Pseudomonadati</taxon>
        <taxon>Bacteroidota</taxon>
        <taxon>Flavobacteriia</taxon>
        <taxon>Flavobacteriales</taxon>
        <taxon>Flavobacteriaceae</taxon>
        <taxon>Costertonia</taxon>
    </lineage>
</organism>
<sequence>MKKLFFAAVLSLGSLTAFAQAEEAQADATDVVAVAQDDFTEIEVSTLPEAVSGAVAQNYPTATINKAYVNEAKQYKLEVSLEDGTSGTLYADENGNWIEM</sequence>
<proteinExistence type="predicted"/>
<accession>A0A7H9AQD3</accession>
<evidence type="ECO:0000313" key="2">
    <source>
        <dbReference type="EMBL" id="QLG45639.1"/>
    </source>
</evidence>
<dbReference type="RefSeq" id="WP_179241926.1">
    <property type="nucleotide sequence ID" value="NZ_CP058595.1"/>
</dbReference>
<evidence type="ECO:0000313" key="3">
    <source>
        <dbReference type="Proteomes" id="UP000509302"/>
    </source>
</evidence>
<dbReference type="Gene3D" id="3.40.1420.30">
    <property type="match status" value="1"/>
</dbReference>
<dbReference type="KEGG" id="cagg:HYG79_09860"/>
<gene>
    <name evidence="2" type="ORF">HYG79_09860</name>
</gene>
<dbReference type="AlphaFoldDB" id="A0A7H9AQD3"/>
<keyword evidence="3" id="KW-1185">Reference proteome</keyword>